<reference evidence="1" key="1">
    <citation type="journal article" date="2022" name="Int. J. Mol. Sci.">
        <title>Draft Genome of Tanacetum Coccineum: Genomic Comparison of Closely Related Tanacetum-Family Plants.</title>
        <authorList>
            <person name="Yamashiro T."/>
            <person name="Shiraishi A."/>
            <person name="Nakayama K."/>
            <person name="Satake H."/>
        </authorList>
    </citation>
    <scope>NUCLEOTIDE SEQUENCE</scope>
</reference>
<organism evidence="1 2">
    <name type="scientific">Tanacetum coccineum</name>
    <dbReference type="NCBI Taxonomy" id="301880"/>
    <lineage>
        <taxon>Eukaryota</taxon>
        <taxon>Viridiplantae</taxon>
        <taxon>Streptophyta</taxon>
        <taxon>Embryophyta</taxon>
        <taxon>Tracheophyta</taxon>
        <taxon>Spermatophyta</taxon>
        <taxon>Magnoliopsida</taxon>
        <taxon>eudicotyledons</taxon>
        <taxon>Gunneridae</taxon>
        <taxon>Pentapetalae</taxon>
        <taxon>asterids</taxon>
        <taxon>campanulids</taxon>
        <taxon>Asterales</taxon>
        <taxon>Asteraceae</taxon>
        <taxon>Asteroideae</taxon>
        <taxon>Anthemideae</taxon>
        <taxon>Anthemidinae</taxon>
        <taxon>Tanacetum</taxon>
    </lineage>
</organism>
<keyword evidence="2" id="KW-1185">Reference proteome</keyword>
<comment type="caution">
    <text evidence="1">The sequence shown here is derived from an EMBL/GenBank/DDBJ whole genome shotgun (WGS) entry which is preliminary data.</text>
</comment>
<name>A0ABQ5C2U5_9ASTR</name>
<proteinExistence type="predicted"/>
<evidence type="ECO:0000313" key="2">
    <source>
        <dbReference type="Proteomes" id="UP001151760"/>
    </source>
</evidence>
<protein>
    <submittedName>
        <fullName evidence="1">Uncharacterized protein</fullName>
    </submittedName>
</protein>
<gene>
    <name evidence="1" type="ORF">Tco_0890305</name>
</gene>
<dbReference type="Proteomes" id="UP001151760">
    <property type="component" value="Unassembled WGS sequence"/>
</dbReference>
<reference evidence="1" key="2">
    <citation type="submission" date="2022-01" db="EMBL/GenBank/DDBJ databases">
        <authorList>
            <person name="Yamashiro T."/>
            <person name="Shiraishi A."/>
            <person name="Satake H."/>
            <person name="Nakayama K."/>
        </authorList>
    </citation>
    <scope>NUCLEOTIDE SEQUENCE</scope>
</reference>
<dbReference type="EMBL" id="BQNB010013797">
    <property type="protein sequence ID" value="GJT20368.1"/>
    <property type="molecule type" value="Genomic_DNA"/>
</dbReference>
<sequence length="70" mass="7826">MSIRRIEDIVCEYSGRYQAWSLLQETPIPCIQSLGYAVCVTLEVTAAKVSVTAAKQNLVLFSNLNEKYAK</sequence>
<accession>A0ABQ5C2U5</accession>
<evidence type="ECO:0000313" key="1">
    <source>
        <dbReference type="EMBL" id="GJT20368.1"/>
    </source>
</evidence>